<evidence type="ECO:0000256" key="11">
    <source>
        <dbReference type="SAM" id="MobiDB-lite"/>
    </source>
</evidence>
<dbReference type="Proteomes" id="UP001142489">
    <property type="component" value="Unassembled WGS sequence"/>
</dbReference>
<dbReference type="SUPFAM" id="SSF54768">
    <property type="entry name" value="dsRNA-binding domain-like"/>
    <property type="match status" value="2"/>
</dbReference>
<dbReference type="GO" id="GO:0004694">
    <property type="term" value="F:eukaryotic translation initiation factor 2alpha kinase activity"/>
    <property type="evidence" value="ECO:0007669"/>
    <property type="project" value="TreeGrafter"/>
</dbReference>
<feature type="domain" description="DRBM" evidence="13">
    <location>
        <begin position="10"/>
        <end position="78"/>
    </location>
</feature>
<keyword evidence="5 10" id="KW-0547">Nucleotide-binding</keyword>
<dbReference type="Gene3D" id="3.30.200.20">
    <property type="entry name" value="Phosphorylase Kinase, domain 1"/>
    <property type="match status" value="1"/>
</dbReference>
<feature type="domain" description="Protein kinase" evidence="12">
    <location>
        <begin position="318"/>
        <end position="602"/>
    </location>
</feature>
<proteinExistence type="inferred from homology"/>
<dbReference type="Pfam" id="PF00035">
    <property type="entry name" value="dsrm"/>
    <property type="match status" value="2"/>
</dbReference>
<dbReference type="InterPro" id="IPR050339">
    <property type="entry name" value="CC_SR_Kinase"/>
</dbReference>
<evidence type="ECO:0000259" key="13">
    <source>
        <dbReference type="PROSITE" id="PS50137"/>
    </source>
</evidence>
<dbReference type="Gene3D" id="3.30.160.20">
    <property type="match status" value="2"/>
</dbReference>
<evidence type="ECO:0000256" key="5">
    <source>
        <dbReference type="ARBA" id="ARBA00022741"/>
    </source>
</evidence>
<evidence type="ECO:0000313" key="14">
    <source>
        <dbReference type="EMBL" id="KAJ7342297.1"/>
    </source>
</evidence>
<evidence type="ECO:0000256" key="7">
    <source>
        <dbReference type="ARBA" id="ARBA00022840"/>
    </source>
</evidence>
<dbReference type="CDD" id="cd19903">
    <property type="entry name" value="DSRM_EIF2AK2_rpt1"/>
    <property type="match status" value="1"/>
</dbReference>
<feature type="binding site" evidence="10">
    <location>
        <position position="347"/>
    </location>
    <ligand>
        <name>ATP</name>
        <dbReference type="ChEBI" id="CHEBI:30616"/>
    </ligand>
</feature>
<evidence type="ECO:0000256" key="9">
    <source>
        <dbReference type="PROSITE-ProRule" id="PRU00266"/>
    </source>
</evidence>
<dbReference type="GO" id="GO:0005737">
    <property type="term" value="C:cytoplasm"/>
    <property type="evidence" value="ECO:0007669"/>
    <property type="project" value="TreeGrafter"/>
</dbReference>
<dbReference type="InterPro" id="IPR044452">
    <property type="entry name" value="EIF2AK2_DSRM_1"/>
</dbReference>
<accession>A0A9Q1B706</accession>
<keyword evidence="4" id="KW-0808">Transferase</keyword>
<keyword evidence="9" id="KW-0694">RNA-binding</keyword>
<evidence type="ECO:0000256" key="2">
    <source>
        <dbReference type="ARBA" id="ARBA00022527"/>
    </source>
</evidence>
<comment type="caution">
    <text evidence="14">The sequence shown here is derived from an EMBL/GenBank/DDBJ whole genome shotgun (WGS) entry which is preliminary data.</text>
</comment>
<dbReference type="FunFam" id="1.10.510.10:FF:000251">
    <property type="entry name" value="eukaryotic translation initiation factor 2-alpha kinase 3"/>
    <property type="match status" value="1"/>
</dbReference>
<dbReference type="SMART" id="SM00358">
    <property type="entry name" value="DSRM"/>
    <property type="match status" value="2"/>
</dbReference>
<dbReference type="PROSITE" id="PS00108">
    <property type="entry name" value="PROTEIN_KINASE_ST"/>
    <property type="match status" value="1"/>
</dbReference>
<keyword evidence="3" id="KW-0597">Phosphoprotein</keyword>
<dbReference type="GO" id="GO:0005634">
    <property type="term" value="C:nucleus"/>
    <property type="evidence" value="ECO:0007669"/>
    <property type="project" value="TreeGrafter"/>
</dbReference>
<name>A0A9Q1B706_9SAUR</name>
<keyword evidence="7 10" id="KW-0067">ATP-binding</keyword>
<dbReference type="Pfam" id="PF00069">
    <property type="entry name" value="Pkinase"/>
    <property type="match status" value="1"/>
</dbReference>
<dbReference type="GO" id="GO:0003725">
    <property type="term" value="F:double-stranded RNA binding"/>
    <property type="evidence" value="ECO:0007669"/>
    <property type="project" value="InterPro"/>
</dbReference>
<dbReference type="InterPro" id="IPR011009">
    <property type="entry name" value="Kinase-like_dom_sf"/>
</dbReference>
<evidence type="ECO:0000256" key="4">
    <source>
        <dbReference type="ARBA" id="ARBA00022679"/>
    </source>
</evidence>
<feature type="region of interest" description="Disordered" evidence="11">
    <location>
        <begin position="88"/>
        <end position="111"/>
    </location>
</feature>
<gene>
    <name evidence="14" type="ORF">JRQ81_010041</name>
</gene>
<dbReference type="AlphaFoldDB" id="A0A9Q1B706"/>
<evidence type="ECO:0000256" key="10">
    <source>
        <dbReference type="PROSITE-ProRule" id="PRU10141"/>
    </source>
</evidence>
<evidence type="ECO:0000256" key="8">
    <source>
        <dbReference type="ARBA" id="ARBA00037982"/>
    </source>
</evidence>
<dbReference type="EC" id="2.7.11.1" evidence="1"/>
<dbReference type="SMART" id="SM00220">
    <property type="entry name" value="S_TKc"/>
    <property type="match status" value="1"/>
</dbReference>
<dbReference type="PROSITE" id="PS50137">
    <property type="entry name" value="DS_RBD"/>
    <property type="match status" value="2"/>
</dbReference>
<evidence type="ECO:0000256" key="3">
    <source>
        <dbReference type="ARBA" id="ARBA00022553"/>
    </source>
</evidence>
<dbReference type="PROSITE" id="PS00107">
    <property type="entry name" value="PROTEIN_KINASE_ATP"/>
    <property type="match status" value="1"/>
</dbReference>
<dbReference type="GO" id="GO:0005524">
    <property type="term" value="F:ATP binding"/>
    <property type="evidence" value="ECO:0007669"/>
    <property type="project" value="UniProtKB-UniRule"/>
</dbReference>
<protein>
    <recommendedName>
        <fullName evidence="1">non-specific serine/threonine protein kinase</fullName>
        <ecNumber evidence="1">2.7.11.1</ecNumber>
    </recommendedName>
</protein>
<dbReference type="PANTHER" id="PTHR11042:SF163">
    <property type="entry name" value="INTERFERON-INDUCED, DOUBLE-STRANDED RNA-ACTIVATED PROTEIN KINASE"/>
    <property type="match status" value="1"/>
</dbReference>
<dbReference type="InterPro" id="IPR017441">
    <property type="entry name" value="Protein_kinase_ATP_BS"/>
</dbReference>
<organism evidence="14 15">
    <name type="scientific">Phrynocephalus forsythii</name>
    <dbReference type="NCBI Taxonomy" id="171643"/>
    <lineage>
        <taxon>Eukaryota</taxon>
        <taxon>Metazoa</taxon>
        <taxon>Chordata</taxon>
        <taxon>Craniata</taxon>
        <taxon>Vertebrata</taxon>
        <taxon>Euteleostomi</taxon>
        <taxon>Lepidosauria</taxon>
        <taxon>Squamata</taxon>
        <taxon>Bifurcata</taxon>
        <taxon>Unidentata</taxon>
        <taxon>Episquamata</taxon>
        <taxon>Toxicofera</taxon>
        <taxon>Iguania</taxon>
        <taxon>Acrodonta</taxon>
        <taxon>Agamidae</taxon>
        <taxon>Agaminae</taxon>
        <taxon>Phrynocephalus</taxon>
    </lineage>
</organism>
<dbReference type="SUPFAM" id="SSF56112">
    <property type="entry name" value="Protein kinase-like (PK-like)"/>
    <property type="match status" value="1"/>
</dbReference>
<evidence type="ECO:0000256" key="1">
    <source>
        <dbReference type="ARBA" id="ARBA00012513"/>
    </source>
</evidence>
<feature type="domain" description="DRBM" evidence="13">
    <location>
        <begin position="130"/>
        <end position="198"/>
    </location>
</feature>
<sequence>MAANYAGPHVCMAKLNEHCQRRSLKLEYRDIATTGPAHDRVFTVAVVINGRQYSTGTGKSKKEAKGRAAGTAWEIIEQEMQQMLASRPQEPPLPAAPMQAQPAVPTLPQPLQLPAAAGNQLEALPTSSVNWISKLNEYASKHQVIVDYQLESQSGPPHMPIFSYFCEIGGKVFGHGEGNNKQTAKLFAAKEAYENLIGLSSSRMERSGACTDTSTNSSFSESHEVLKETSVKSVEEAMGAASNESDSIVFLDSNATADKLADQVNGLHLNGSSSSSPEILKGPAVKPKRKETPLAPKFSKLVQKESEYTVNKRFLEDFCDIQKLGSGGYGDVLKAKNIIDENIYAIKRVKIRLFSTSASISEKTEKVQKEVMALSQFHHENIVRYFSCWMGQDIFSSEDSVSHNSCGEAKRYSCLFIRMEYCEKGTLTQWISDERRKASNNDVLMKFRQIVNGVKYIHSNNFIHRDLKPLNIFISKDDKMKIGDFGLVTTGVDDLSAERTRGAGTMGYLAPEQVLSHYGKEVDIFALGLILFEMLYTYETSHEKAKVWSKVREGIFPDKFSSEFPREVKLIKKLIAEKASERPAADYILKVLDKQAYSAHTY</sequence>
<evidence type="ECO:0000256" key="6">
    <source>
        <dbReference type="ARBA" id="ARBA00022777"/>
    </source>
</evidence>
<feature type="compositionally biased region" description="Low complexity" evidence="11">
    <location>
        <begin position="96"/>
        <end position="111"/>
    </location>
</feature>
<dbReference type="EMBL" id="JAPFRF010000002">
    <property type="protein sequence ID" value="KAJ7342297.1"/>
    <property type="molecule type" value="Genomic_DNA"/>
</dbReference>
<dbReference type="PROSITE" id="PS50011">
    <property type="entry name" value="PROTEIN_KINASE_DOM"/>
    <property type="match status" value="1"/>
</dbReference>
<dbReference type="InterPro" id="IPR008271">
    <property type="entry name" value="Ser/Thr_kinase_AS"/>
</dbReference>
<evidence type="ECO:0000259" key="12">
    <source>
        <dbReference type="PROSITE" id="PS50011"/>
    </source>
</evidence>
<keyword evidence="2" id="KW-0723">Serine/threonine-protein kinase</keyword>
<dbReference type="OrthoDB" id="341578at2759"/>
<dbReference type="InterPro" id="IPR000719">
    <property type="entry name" value="Prot_kinase_dom"/>
</dbReference>
<comment type="similarity">
    <text evidence="8">Belongs to the protein kinase superfamily. Ser/Thr protein kinase family. GCN2 subfamily.</text>
</comment>
<dbReference type="PANTHER" id="PTHR11042">
    <property type="entry name" value="EUKARYOTIC TRANSLATION INITIATION FACTOR 2-ALPHA KINASE EIF2-ALPHA KINASE -RELATED"/>
    <property type="match status" value="1"/>
</dbReference>
<evidence type="ECO:0000313" key="15">
    <source>
        <dbReference type="Proteomes" id="UP001142489"/>
    </source>
</evidence>
<dbReference type="InterPro" id="IPR014720">
    <property type="entry name" value="dsRBD_dom"/>
</dbReference>
<reference evidence="14" key="1">
    <citation type="journal article" date="2023" name="DNA Res.">
        <title>Chromosome-level genome assembly of Phrynocephalus forsythii using third-generation DNA sequencing and Hi-C analysis.</title>
        <authorList>
            <person name="Qi Y."/>
            <person name="Zhao W."/>
            <person name="Zhao Y."/>
            <person name="Niu C."/>
            <person name="Cao S."/>
            <person name="Zhang Y."/>
        </authorList>
    </citation>
    <scope>NUCLEOTIDE SEQUENCE</scope>
    <source>
        <tissue evidence="14">Muscle</tissue>
    </source>
</reference>
<dbReference type="Gene3D" id="1.10.510.10">
    <property type="entry name" value="Transferase(Phosphotransferase) domain 1"/>
    <property type="match status" value="1"/>
</dbReference>
<keyword evidence="6" id="KW-0418">Kinase</keyword>
<keyword evidence="15" id="KW-1185">Reference proteome</keyword>